<feature type="domain" description="Gram-positive cocci surface proteins LPxTG" evidence="8">
    <location>
        <begin position="386"/>
        <end position="424"/>
    </location>
</feature>
<organism evidence="9 10">
    <name type="scientific">Wenjunlia tyrosinilytica</name>
    <dbReference type="NCBI Taxonomy" id="1544741"/>
    <lineage>
        <taxon>Bacteria</taxon>
        <taxon>Bacillati</taxon>
        <taxon>Actinomycetota</taxon>
        <taxon>Actinomycetes</taxon>
        <taxon>Kitasatosporales</taxon>
        <taxon>Streptomycetaceae</taxon>
        <taxon>Wenjunlia</taxon>
    </lineage>
</organism>
<feature type="compositionally biased region" description="Basic and acidic residues" evidence="5">
    <location>
        <begin position="146"/>
        <end position="167"/>
    </location>
</feature>
<evidence type="ECO:0000256" key="3">
    <source>
        <dbReference type="ARBA" id="ARBA00022729"/>
    </source>
</evidence>
<evidence type="ECO:0000256" key="5">
    <source>
        <dbReference type="SAM" id="MobiDB-lite"/>
    </source>
</evidence>
<keyword evidence="3 7" id="KW-0732">Signal</keyword>
<feature type="transmembrane region" description="Helical" evidence="6">
    <location>
        <begin position="396"/>
        <end position="415"/>
    </location>
</feature>
<name>A0A917ZED5_9ACTN</name>
<protein>
    <recommendedName>
        <fullName evidence="8">Gram-positive cocci surface proteins LPxTG domain-containing protein</fullName>
    </recommendedName>
</protein>
<keyword evidence="6" id="KW-0812">Transmembrane</keyword>
<dbReference type="NCBIfam" id="TIGR01167">
    <property type="entry name" value="LPXTG_anchor"/>
    <property type="match status" value="1"/>
</dbReference>
<keyword evidence="2" id="KW-0964">Secreted</keyword>
<feature type="chain" id="PRO_5036811593" description="Gram-positive cocci surface proteins LPxTG domain-containing protein" evidence="7">
    <location>
        <begin position="28"/>
        <end position="424"/>
    </location>
</feature>
<dbReference type="RefSeq" id="WP_189129672.1">
    <property type="nucleotide sequence ID" value="NZ_BMMS01000001.1"/>
</dbReference>
<keyword evidence="1" id="KW-0134">Cell wall</keyword>
<evidence type="ECO:0000256" key="2">
    <source>
        <dbReference type="ARBA" id="ARBA00022525"/>
    </source>
</evidence>
<dbReference type="Proteomes" id="UP000641932">
    <property type="component" value="Unassembled WGS sequence"/>
</dbReference>
<evidence type="ECO:0000313" key="10">
    <source>
        <dbReference type="Proteomes" id="UP000641932"/>
    </source>
</evidence>
<evidence type="ECO:0000256" key="1">
    <source>
        <dbReference type="ARBA" id="ARBA00022512"/>
    </source>
</evidence>
<evidence type="ECO:0000256" key="7">
    <source>
        <dbReference type="SAM" id="SignalP"/>
    </source>
</evidence>
<reference evidence="9" key="2">
    <citation type="submission" date="2020-09" db="EMBL/GenBank/DDBJ databases">
        <authorList>
            <person name="Sun Q."/>
            <person name="Zhou Y."/>
        </authorList>
    </citation>
    <scope>NUCLEOTIDE SEQUENCE</scope>
    <source>
        <strain evidence="9">CGMCC 4.7201</strain>
    </source>
</reference>
<feature type="signal peptide" evidence="7">
    <location>
        <begin position="1"/>
        <end position="27"/>
    </location>
</feature>
<dbReference type="InterPro" id="IPR019931">
    <property type="entry name" value="LPXTG_anchor"/>
</dbReference>
<feature type="region of interest" description="Disordered" evidence="5">
    <location>
        <begin position="308"/>
        <end position="393"/>
    </location>
</feature>
<evidence type="ECO:0000313" key="9">
    <source>
        <dbReference type="EMBL" id="GGO80962.1"/>
    </source>
</evidence>
<evidence type="ECO:0000256" key="6">
    <source>
        <dbReference type="SAM" id="Phobius"/>
    </source>
</evidence>
<dbReference type="AlphaFoldDB" id="A0A917ZED5"/>
<dbReference type="EMBL" id="BMMS01000001">
    <property type="protein sequence ID" value="GGO80962.1"/>
    <property type="molecule type" value="Genomic_DNA"/>
</dbReference>
<proteinExistence type="predicted"/>
<feature type="compositionally biased region" description="Gly residues" evidence="5">
    <location>
        <begin position="312"/>
        <end position="325"/>
    </location>
</feature>
<feature type="region of interest" description="Disordered" evidence="5">
    <location>
        <begin position="146"/>
        <end position="170"/>
    </location>
</feature>
<evidence type="ECO:0000256" key="4">
    <source>
        <dbReference type="ARBA" id="ARBA00023088"/>
    </source>
</evidence>
<dbReference type="PROSITE" id="PS50847">
    <property type="entry name" value="GRAM_POS_ANCHORING"/>
    <property type="match status" value="1"/>
</dbReference>
<keyword evidence="6" id="KW-0472">Membrane</keyword>
<keyword evidence="4" id="KW-0572">Peptidoglycan-anchor</keyword>
<gene>
    <name evidence="9" type="ORF">GCM10012280_04110</name>
</gene>
<evidence type="ECO:0000259" key="8">
    <source>
        <dbReference type="PROSITE" id="PS50847"/>
    </source>
</evidence>
<feature type="compositionally biased region" description="Low complexity" evidence="5">
    <location>
        <begin position="344"/>
        <end position="378"/>
    </location>
</feature>
<comment type="caution">
    <text evidence="9">The sequence shown here is derived from an EMBL/GenBank/DDBJ whole genome shotgun (WGS) entry which is preliminary data.</text>
</comment>
<keyword evidence="10" id="KW-1185">Reference proteome</keyword>
<accession>A0A917ZED5</accession>
<reference evidence="9" key="1">
    <citation type="journal article" date="2014" name="Int. J. Syst. Evol. Microbiol.">
        <title>Complete genome sequence of Corynebacterium casei LMG S-19264T (=DSM 44701T), isolated from a smear-ripened cheese.</title>
        <authorList>
            <consortium name="US DOE Joint Genome Institute (JGI-PGF)"/>
            <person name="Walter F."/>
            <person name="Albersmeier A."/>
            <person name="Kalinowski J."/>
            <person name="Ruckert C."/>
        </authorList>
    </citation>
    <scope>NUCLEOTIDE SEQUENCE</scope>
    <source>
        <strain evidence="9">CGMCC 4.7201</strain>
    </source>
</reference>
<keyword evidence="6" id="KW-1133">Transmembrane helix</keyword>
<sequence length="424" mass="42564">MPRRTHTSIAVAAATAMSGFLVLPAHAATSAAGADEGVPDLAVSALVDADVKLGSTQVNRFTVTNHGTAAADGLVVRIRTTPGLKYTERLEGCKYSRVKEPQDHMVDEALCTIDTVLAPGRSYDFAPVGVKVEPNALMELFDVDARAEGDPREPDPNDNHRRQRLDADSSADLLAVGDSAKGRPGDTVGVTAKLRNQGPGWVGISGTDDQPALMVVVPKGTTAVEVPKDCYPWNIDGPGGPSAPGKPQYICAALPRFMEAGSTYPFPFELKIGKGAEDTRAKVWATTVYGGKLAFDKNHANDQAFLSVDVRGSGGTGGSSGGDGGNDPHPQTTGGDSSGGSGSSGSSASGSSGSSASGSTGGSASASGTSSGSSSGSSSSGGSGGLAHTGSSGMPLIAGIAAAATALGGGTLFAVRRRRKGSDS</sequence>